<organism evidence="7 8">
    <name type="scientific">Sorghum bicolor</name>
    <name type="common">Sorghum</name>
    <name type="synonym">Sorghum vulgare</name>
    <dbReference type="NCBI Taxonomy" id="4558"/>
    <lineage>
        <taxon>Eukaryota</taxon>
        <taxon>Viridiplantae</taxon>
        <taxon>Streptophyta</taxon>
        <taxon>Embryophyta</taxon>
        <taxon>Tracheophyta</taxon>
        <taxon>Spermatophyta</taxon>
        <taxon>Magnoliopsida</taxon>
        <taxon>Liliopsida</taxon>
        <taxon>Poales</taxon>
        <taxon>Poaceae</taxon>
        <taxon>PACMAD clade</taxon>
        <taxon>Panicoideae</taxon>
        <taxon>Andropogonodae</taxon>
        <taxon>Andropogoneae</taxon>
        <taxon>Sorghinae</taxon>
        <taxon>Sorghum</taxon>
    </lineage>
</organism>
<evidence type="ECO:0000259" key="6">
    <source>
        <dbReference type="PROSITE" id="PS50808"/>
    </source>
</evidence>
<feature type="compositionally biased region" description="Low complexity" evidence="5">
    <location>
        <begin position="82"/>
        <end position="114"/>
    </location>
</feature>
<dbReference type="PANTHER" id="PTHR34396:SF25">
    <property type="entry name" value="BOUNDARY ELEMENT ASSOCIATED FACTOR"/>
    <property type="match status" value="1"/>
</dbReference>
<gene>
    <name evidence="7" type="ORF">SORBI_3007G156000</name>
</gene>
<accession>A0A1B6PI71</accession>
<name>A0A1B6PI71_SORBI</name>
<evidence type="ECO:0000256" key="4">
    <source>
        <dbReference type="PROSITE-ProRule" id="PRU00027"/>
    </source>
</evidence>
<proteinExistence type="predicted"/>
<evidence type="ECO:0000256" key="3">
    <source>
        <dbReference type="ARBA" id="ARBA00022833"/>
    </source>
</evidence>
<feature type="compositionally biased region" description="Gly residues" evidence="5">
    <location>
        <begin position="68"/>
        <end position="81"/>
    </location>
</feature>
<dbReference type="PROSITE" id="PS50808">
    <property type="entry name" value="ZF_BED"/>
    <property type="match status" value="1"/>
</dbReference>
<dbReference type="InterPro" id="IPR003656">
    <property type="entry name" value="Znf_BED"/>
</dbReference>
<dbReference type="GO" id="GO:0008270">
    <property type="term" value="F:zinc ion binding"/>
    <property type="evidence" value="ECO:0007669"/>
    <property type="project" value="UniProtKB-KW"/>
</dbReference>
<keyword evidence="1" id="KW-0479">Metal-binding</keyword>
<sequence length="201" mass="20116">MANNDGEDGYSYLPTLADELRDCGMPGEDEDDMSDVADLLFGAVPSATSGAGRASAATGAGRGRGRGRGNAAGAGAAGRGRGAPAVAAPGAPAVAAPGAPAVAAPSAPASTAPSLSDAASLASSASNSKRRSPVWKHYDEVHDTVDGEDRCFAVCKLCKSRLSATSANGTGRLKRHHTSCQNKSDHASMIQTRLALNPDGL</sequence>
<dbReference type="InParanoid" id="A0A1B6PI71"/>
<dbReference type="InterPro" id="IPR036236">
    <property type="entry name" value="Znf_C2H2_sf"/>
</dbReference>
<feature type="compositionally biased region" description="Low complexity" evidence="5">
    <location>
        <begin position="46"/>
        <end position="59"/>
    </location>
</feature>
<dbReference type="Proteomes" id="UP000000768">
    <property type="component" value="Chromosome 7"/>
</dbReference>
<keyword evidence="3" id="KW-0862">Zinc</keyword>
<dbReference type="Pfam" id="PF02892">
    <property type="entry name" value="zf-BED"/>
    <property type="match status" value="1"/>
</dbReference>
<reference evidence="7 8" key="1">
    <citation type="journal article" date="2009" name="Nature">
        <title>The Sorghum bicolor genome and the diversification of grasses.</title>
        <authorList>
            <person name="Paterson A.H."/>
            <person name="Bowers J.E."/>
            <person name="Bruggmann R."/>
            <person name="Dubchak I."/>
            <person name="Grimwood J."/>
            <person name="Gundlach H."/>
            <person name="Haberer G."/>
            <person name="Hellsten U."/>
            <person name="Mitros T."/>
            <person name="Poliakov A."/>
            <person name="Schmutz J."/>
            <person name="Spannagl M."/>
            <person name="Tang H."/>
            <person name="Wang X."/>
            <person name="Wicker T."/>
            <person name="Bharti A.K."/>
            <person name="Chapman J."/>
            <person name="Feltus F.A."/>
            <person name="Gowik U."/>
            <person name="Grigoriev I.V."/>
            <person name="Lyons E."/>
            <person name="Maher C.A."/>
            <person name="Martis M."/>
            <person name="Narechania A."/>
            <person name="Otillar R.P."/>
            <person name="Penning B.W."/>
            <person name="Salamov A.A."/>
            <person name="Wang Y."/>
            <person name="Zhang L."/>
            <person name="Carpita N.C."/>
            <person name="Freeling M."/>
            <person name="Gingle A.R."/>
            <person name="Hash C.T."/>
            <person name="Keller B."/>
            <person name="Klein P."/>
            <person name="Kresovich S."/>
            <person name="McCann M.C."/>
            <person name="Ming R."/>
            <person name="Peterson D.G."/>
            <person name="Mehboob-ur-Rahman"/>
            <person name="Ware D."/>
            <person name="Westhoff P."/>
            <person name="Mayer K.F."/>
            <person name="Messing J."/>
            <person name="Rokhsar D.S."/>
        </authorList>
    </citation>
    <scope>NUCLEOTIDE SEQUENCE [LARGE SCALE GENOMIC DNA]</scope>
    <source>
        <strain evidence="8">cv. BTx623</strain>
    </source>
</reference>
<dbReference type="SUPFAM" id="SSF57667">
    <property type="entry name" value="beta-beta-alpha zinc fingers"/>
    <property type="match status" value="1"/>
</dbReference>
<reference evidence="8" key="2">
    <citation type="journal article" date="2018" name="Plant J.">
        <title>The Sorghum bicolor reference genome: improved assembly, gene annotations, a transcriptome atlas, and signatures of genome organization.</title>
        <authorList>
            <person name="McCormick R.F."/>
            <person name="Truong S.K."/>
            <person name="Sreedasyam A."/>
            <person name="Jenkins J."/>
            <person name="Shu S."/>
            <person name="Sims D."/>
            <person name="Kennedy M."/>
            <person name="Amirebrahimi M."/>
            <person name="Weers B.D."/>
            <person name="McKinley B."/>
            <person name="Mattison A."/>
            <person name="Morishige D.T."/>
            <person name="Grimwood J."/>
            <person name="Schmutz J."/>
            <person name="Mullet J.E."/>
        </authorList>
    </citation>
    <scope>NUCLEOTIDE SEQUENCE [LARGE SCALE GENOMIC DNA]</scope>
    <source>
        <strain evidence="8">cv. BTx623</strain>
    </source>
</reference>
<feature type="region of interest" description="Disordered" evidence="5">
    <location>
        <begin position="46"/>
        <end position="114"/>
    </location>
</feature>
<evidence type="ECO:0000313" key="8">
    <source>
        <dbReference type="Proteomes" id="UP000000768"/>
    </source>
</evidence>
<evidence type="ECO:0000256" key="1">
    <source>
        <dbReference type="ARBA" id="ARBA00022723"/>
    </source>
</evidence>
<dbReference type="PANTHER" id="PTHR34396">
    <property type="entry name" value="OS03G0264950 PROTEIN-RELATED"/>
    <property type="match status" value="1"/>
</dbReference>
<dbReference type="Gramene" id="KXG25317">
    <property type="protein sequence ID" value="KXG25317"/>
    <property type="gene ID" value="SORBI_3007G156000"/>
</dbReference>
<dbReference type="InterPro" id="IPR053031">
    <property type="entry name" value="Cuticle_assoc_protein"/>
</dbReference>
<keyword evidence="2 4" id="KW-0863">Zinc-finger</keyword>
<evidence type="ECO:0000256" key="2">
    <source>
        <dbReference type="ARBA" id="ARBA00022771"/>
    </source>
</evidence>
<evidence type="ECO:0000256" key="5">
    <source>
        <dbReference type="SAM" id="MobiDB-lite"/>
    </source>
</evidence>
<protein>
    <recommendedName>
        <fullName evidence="6">BED-type domain-containing protein</fullName>
    </recommendedName>
</protein>
<dbReference type="GO" id="GO:0003677">
    <property type="term" value="F:DNA binding"/>
    <property type="evidence" value="ECO:0007669"/>
    <property type="project" value="InterPro"/>
</dbReference>
<evidence type="ECO:0000313" key="7">
    <source>
        <dbReference type="EMBL" id="KXG25317.1"/>
    </source>
</evidence>
<feature type="domain" description="BED-type" evidence="6">
    <location>
        <begin position="129"/>
        <end position="193"/>
    </location>
</feature>
<dbReference type="AlphaFoldDB" id="A0A1B6PI71"/>
<keyword evidence="8" id="KW-1185">Reference proteome</keyword>
<dbReference type="SMART" id="SM00614">
    <property type="entry name" value="ZnF_BED"/>
    <property type="match status" value="1"/>
</dbReference>
<dbReference type="EMBL" id="CM000766">
    <property type="protein sequence ID" value="KXG25317.1"/>
    <property type="molecule type" value="Genomic_DNA"/>
</dbReference>